<dbReference type="Proteomes" id="UP000636888">
    <property type="component" value="Unassembled WGS sequence"/>
</dbReference>
<evidence type="ECO:0000313" key="4">
    <source>
        <dbReference type="Proteomes" id="UP000636888"/>
    </source>
</evidence>
<keyword evidence="4" id="KW-1185">Reference proteome</keyword>
<proteinExistence type="predicted"/>
<dbReference type="EMBL" id="JAEMHM010000004">
    <property type="protein sequence ID" value="MBJ6724290.1"/>
    <property type="molecule type" value="Genomic_DNA"/>
</dbReference>
<reference evidence="3" key="1">
    <citation type="submission" date="2020-12" db="EMBL/GenBank/DDBJ databases">
        <title>Geomonas sp. Red875, isolated from river sediment.</title>
        <authorList>
            <person name="Xu Z."/>
            <person name="Zhang Z."/>
            <person name="Masuda Y."/>
            <person name="Itoh H."/>
            <person name="Senoo K."/>
        </authorList>
    </citation>
    <scope>NUCLEOTIDE SEQUENCE</scope>
    <source>
        <strain evidence="3">Red875</strain>
    </source>
</reference>
<keyword evidence="1" id="KW-0732">Signal</keyword>
<feature type="signal peptide" evidence="1">
    <location>
        <begin position="1"/>
        <end position="22"/>
    </location>
</feature>
<sequence>MKKTTALLAGGALLALSGSAFAASNLDLNVYGASAEFNFWKTAANGYMTSATGFKCASTIPADGVPAVDSSAAHGILQGVNCTGPAVPAAVKGGNITLRFSSKASYDGVFAALAQADVNADNSCGTANANQLNQRKMAVLPTDASHTVSATTCVNVNAGASDVPGEAFTEVSNGQLKGHLGGGYISRSFGTPDLPGIDTSALANSPAQPVKVPFGFFVNKNVTAKTCTAGRVGDYCNADIDCSTKVNGSAVAGTCGSTASTINTMTREMADIIFSGQATNWSAFGPAFTAQPLVVCLRHAGSGTHAALDHAVMADGAWGGQLVQNEVANFIYFNDGSGDERNCINAFNGAVGYLDADSSVPTNGAGPLKYNGLYPSAYAIQNGAYDFWVDQTVYFPDTITADQQTAWNNMFSYLNSTTGLTNAGYAQFWAASNNMTVSKEAESVYPHK</sequence>
<feature type="chain" id="PRO_5035183633" evidence="1">
    <location>
        <begin position="23"/>
        <end position="448"/>
    </location>
</feature>
<dbReference type="RefSeq" id="WP_199383127.1">
    <property type="nucleotide sequence ID" value="NZ_JAEMHM010000004.1"/>
</dbReference>
<feature type="domain" description="PBP" evidence="2">
    <location>
        <begin position="263"/>
        <end position="363"/>
    </location>
</feature>
<comment type="caution">
    <text evidence="3">The sequence shown here is derived from an EMBL/GenBank/DDBJ whole genome shotgun (WGS) entry which is preliminary data.</text>
</comment>
<gene>
    <name evidence="3" type="ORF">JFN93_06195</name>
</gene>
<protein>
    <submittedName>
        <fullName evidence="3">Substrate-binding domain-containing protein</fullName>
    </submittedName>
</protein>
<dbReference type="Pfam" id="PF12849">
    <property type="entry name" value="PBP_like_2"/>
    <property type="match status" value="1"/>
</dbReference>
<dbReference type="Gene3D" id="3.40.190.10">
    <property type="entry name" value="Periplasmic binding protein-like II"/>
    <property type="match status" value="1"/>
</dbReference>
<accession>A0A8J7JIL8</accession>
<evidence type="ECO:0000313" key="3">
    <source>
        <dbReference type="EMBL" id="MBJ6724290.1"/>
    </source>
</evidence>
<evidence type="ECO:0000259" key="2">
    <source>
        <dbReference type="Pfam" id="PF12849"/>
    </source>
</evidence>
<organism evidence="3 4">
    <name type="scientific">Geomesophilobacter sediminis</name>
    <dbReference type="NCBI Taxonomy" id="2798584"/>
    <lineage>
        <taxon>Bacteria</taxon>
        <taxon>Pseudomonadati</taxon>
        <taxon>Thermodesulfobacteriota</taxon>
        <taxon>Desulfuromonadia</taxon>
        <taxon>Geobacterales</taxon>
        <taxon>Geobacteraceae</taxon>
        <taxon>Geomesophilobacter</taxon>
    </lineage>
</organism>
<dbReference type="InterPro" id="IPR024370">
    <property type="entry name" value="PBP_domain"/>
</dbReference>
<dbReference type="SUPFAM" id="SSF53850">
    <property type="entry name" value="Periplasmic binding protein-like II"/>
    <property type="match status" value="1"/>
</dbReference>
<name>A0A8J7JIL8_9BACT</name>
<evidence type="ECO:0000256" key="1">
    <source>
        <dbReference type="SAM" id="SignalP"/>
    </source>
</evidence>
<dbReference type="AlphaFoldDB" id="A0A8J7JIL8"/>